<evidence type="ECO:0000313" key="2">
    <source>
        <dbReference type="EMBL" id="AFZ48429.1"/>
    </source>
</evidence>
<reference evidence="3" key="1">
    <citation type="journal article" date="2013" name="Proc. Natl. Acad. Sci. U.S.A.">
        <title>Improving the coverage of the cyanobacterial phylum using diversity-driven genome sequencing.</title>
        <authorList>
            <person name="Shih P.M."/>
            <person name="Wu D."/>
            <person name="Latifi A."/>
            <person name="Axen S.D."/>
            <person name="Fewer D.P."/>
            <person name="Talla E."/>
            <person name="Calteau A."/>
            <person name="Cai F."/>
            <person name="Tandeau de Marsac N."/>
            <person name="Rippka R."/>
            <person name="Herdman M."/>
            <person name="Sivonen K."/>
            <person name="Coursin T."/>
            <person name="Laurent T."/>
            <person name="Goodwin L."/>
            <person name="Nolan M."/>
            <person name="Davenport K.W."/>
            <person name="Han C.S."/>
            <person name="Rubin E.M."/>
            <person name="Eisen J.A."/>
            <person name="Woyke T."/>
            <person name="Gugger M."/>
            <person name="Kerfeld C.A."/>
        </authorList>
    </citation>
    <scope>NUCLEOTIDE SEQUENCE [LARGE SCALE GENOMIC DNA]</scope>
    <source>
        <strain evidence="3">ATCC 29140 / PCC 7202</strain>
    </source>
</reference>
<dbReference type="Pfam" id="PF13301">
    <property type="entry name" value="DUF4079"/>
    <property type="match status" value="1"/>
</dbReference>
<feature type="transmembrane region" description="Helical" evidence="1">
    <location>
        <begin position="155"/>
        <end position="176"/>
    </location>
</feature>
<evidence type="ECO:0008006" key="4">
    <source>
        <dbReference type="Google" id="ProtNLM"/>
    </source>
</evidence>
<accession>K9YNI0</accession>
<protein>
    <recommendedName>
        <fullName evidence="4">DUF4079 domain-containing protein</fullName>
    </recommendedName>
</protein>
<keyword evidence="3" id="KW-1185">Reference proteome</keyword>
<proteinExistence type="predicted"/>
<keyword evidence="1" id="KW-1133">Transmembrane helix</keyword>
<dbReference type="EMBL" id="CP003940">
    <property type="protein sequence ID" value="AFZ48429.1"/>
    <property type="molecule type" value="Genomic_DNA"/>
</dbReference>
<dbReference type="Proteomes" id="UP000010483">
    <property type="component" value="Chromosome"/>
</dbReference>
<feature type="transmembrane region" description="Helical" evidence="1">
    <location>
        <begin position="6"/>
        <end position="31"/>
    </location>
</feature>
<feature type="transmembrane region" description="Helical" evidence="1">
    <location>
        <begin position="97"/>
        <end position="117"/>
    </location>
</feature>
<dbReference type="KEGG" id="csn:Cyast_2486"/>
<dbReference type="AlphaFoldDB" id="K9YNI0"/>
<dbReference type="HOGENOM" id="CLU_103369_0_0_3"/>
<dbReference type="eggNOG" id="ENOG502Z7M6">
    <property type="taxonomic scope" value="Bacteria"/>
</dbReference>
<name>K9YNI0_CYASC</name>
<feature type="transmembrane region" description="Helical" evidence="1">
    <location>
        <begin position="188"/>
        <end position="206"/>
    </location>
</feature>
<keyword evidence="1" id="KW-0472">Membrane</keyword>
<sequence length="223" mass="25286">MNAEQFSIIIHPILAVIGVFPLIGIVSYFAWETRQRRLAVKSGNKSAISPSVGKNHVQIGKILATAVIIVTLVGLFRPLMAKNIIENRLWETDTFQFIFILLMFLGAIATYILLYFAQTKLWRGIFATLSGMAIVILGCQDGIFRRTDEWYISHYYYGIAVSLLMIFSVAIINDIYRDKTNRWRNIHIIVNCIALLLFIGQGMTGARDLFEIALWTPPPAFLL</sequence>
<dbReference type="STRING" id="292563.Cyast_2486"/>
<dbReference type="InterPro" id="IPR025067">
    <property type="entry name" value="DUF4079"/>
</dbReference>
<dbReference type="PATRIC" id="fig|292563.3.peg.2600"/>
<gene>
    <name evidence="2" type="ordered locus">Cyast_2486</name>
</gene>
<evidence type="ECO:0000313" key="3">
    <source>
        <dbReference type="Proteomes" id="UP000010483"/>
    </source>
</evidence>
<organism evidence="2 3">
    <name type="scientific">Cyanobacterium stanieri (strain ATCC 29140 / PCC 7202)</name>
    <dbReference type="NCBI Taxonomy" id="292563"/>
    <lineage>
        <taxon>Bacteria</taxon>
        <taxon>Bacillati</taxon>
        <taxon>Cyanobacteriota</taxon>
        <taxon>Cyanophyceae</taxon>
        <taxon>Oscillatoriophycideae</taxon>
        <taxon>Chroococcales</taxon>
        <taxon>Geminocystaceae</taxon>
        <taxon>Cyanobacterium</taxon>
    </lineage>
</organism>
<feature type="transmembrane region" description="Helical" evidence="1">
    <location>
        <begin position="59"/>
        <end position="77"/>
    </location>
</feature>
<evidence type="ECO:0000256" key="1">
    <source>
        <dbReference type="SAM" id="Phobius"/>
    </source>
</evidence>
<keyword evidence="1" id="KW-0812">Transmembrane</keyword>
<dbReference type="BioCyc" id="CSTA292563:G1353-2486-MONOMER"/>
<feature type="transmembrane region" description="Helical" evidence="1">
    <location>
        <begin position="124"/>
        <end position="143"/>
    </location>
</feature>